<accession>A0A3N4VXP2</accession>
<dbReference type="Pfam" id="PF07715">
    <property type="entry name" value="Plug"/>
    <property type="match status" value="1"/>
</dbReference>
<dbReference type="GO" id="GO:0015344">
    <property type="term" value="F:siderophore uptake transmembrane transporter activity"/>
    <property type="evidence" value="ECO:0007669"/>
    <property type="project" value="TreeGrafter"/>
</dbReference>
<evidence type="ECO:0000313" key="16">
    <source>
        <dbReference type="Proteomes" id="UP000281691"/>
    </source>
</evidence>
<evidence type="ECO:0000256" key="3">
    <source>
        <dbReference type="ARBA" id="ARBA00022452"/>
    </source>
</evidence>
<feature type="chain" id="PRO_5017934241" evidence="12">
    <location>
        <begin position="22"/>
        <end position="752"/>
    </location>
</feature>
<evidence type="ECO:0000256" key="5">
    <source>
        <dbReference type="ARBA" id="ARBA00022729"/>
    </source>
</evidence>
<dbReference type="PROSITE" id="PS52016">
    <property type="entry name" value="TONB_DEPENDENT_REC_3"/>
    <property type="match status" value="1"/>
</dbReference>
<evidence type="ECO:0000256" key="4">
    <source>
        <dbReference type="ARBA" id="ARBA00022692"/>
    </source>
</evidence>
<evidence type="ECO:0000259" key="13">
    <source>
        <dbReference type="Pfam" id="PF00593"/>
    </source>
</evidence>
<evidence type="ECO:0000256" key="1">
    <source>
        <dbReference type="ARBA" id="ARBA00004571"/>
    </source>
</evidence>
<dbReference type="OrthoDB" id="9795928at2"/>
<dbReference type="Proteomes" id="UP000281691">
    <property type="component" value="Unassembled WGS sequence"/>
</dbReference>
<evidence type="ECO:0000256" key="10">
    <source>
        <dbReference type="PROSITE-ProRule" id="PRU10144"/>
    </source>
</evidence>
<evidence type="ECO:0000259" key="14">
    <source>
        <dbReference type="Pfam" id="PF07715"/>
    </source>
</evidence>
<gene>
    <name evidence="15" type="ORF">EDC46_0526</name>
</gene>
<name>A0A3N4VXP2_9PAST</name>
<dbReference type="InterPro" id="IPR036942">
    <property type="entry name" value="Beta-barrel_TonB_sf"/>
</dbReference>
<comment type="similarity">
    <text evidence="9 11">Belongs to the TonB-dependent receptor family.</text>
</comment>
<keyword evidence="8 9" id="KW-0998">Cell outer membrane</keyword>
<evidence type="ECO:0000256" key="2">
    <source>
        <dbReference type="ARBA" id="ARBA00022448"/>
    </source>
</evidence>
<dbReference type="GO" id="GO:0044718">
    <property type="term" value="P:siderophore transmembrane transport"/>
    <property type="evidence" value="ECO:0007669"/>
    <property type="project" value="TreeGrafter"/>
</dbReference>
<protein>
    <submittedName>
        <fullName evidence="15">Iron complex outermembrane receptor protein</fullName>
    </submittedName>
</protein>
<dbReference type="InterPro" id="IPR037066">
    <property type="entry name" value="Plug_dom_sf"/>
</dbReference>
<dbReference type="PANTHER" id="PTHR30069:SF40">
    <property type="entry name" value="TONB-DEPENDENT RECEPTOR NMB0964-RELATED"/>
    <property type="match status" value="1"/>
</dbReference>
<proteinExistence type="inferred from homology"/>
<sequence>MFRTKKSILATLVAFPTLVFAEQSVQLDTINVIVSPLKTSSDLLNTNLKASDQIIDGKTLKSRSSTLGEALSNQIGIHSNQFGGGASAPVIRGQEGNRIKVLQNNAETIDMSTMSPDHAITVDSILSKQIEIIRGAPTLLYSSGNIAGIVNVIDDKIPTTIPENGYEGEVGIRYGTNNREKIISSGVTFALGQQFAVHLEGLNRKSTDYKVPKSTELNRINDSWADSNVGSIGLSWIKDNSYVGFAFTDRQDKYGLPAHNHEYEHCHADIITPSKLITHNYLQLYPHLLDEADVDYNNPGLGCGIHRGHQHAEHEHGNPWIDLHSKRYDFRAEIDQPFVGFDTLRTTLSHVDYKHSEKDGNFVSGFFKNNGENARIELVHKPIYNIKGVWGVQYLSQKSSATGAKPELLHQELLINNKANRMSAFAIEQWKWKDLSFEIGSRIERQVAKIKYDMDLINERNYMDTPLPSLAPHRETAHSYSGSATWNFAPDHTFSIIASHQERLPTTQELYAHGKHLATNAFEIGNKNLRKERSNNIELALGYTGNEVDYKISVYRNDFKNYIYAKTLNAGRGGKSIESFKDVRLNRYMQSGAKFYGIEGEINYQATPIYRLSLFGDYVRGKLVNIPDIPGPAAYFKGPNELIPQADRNAPRVPPARLGTRINADFTANYSASLEYYRVFKQNKTSDFENPTKGHHMLNLGMGYQKPVGNTDWKVFLKVDNILNQKIYSHASFLADLPQMGRNFMAGLNVTF</sequence>
<dbReference type="InterPro" id="IPR000531">
    <property type="entry name" value="Beta-barrel_TonB"/>
</dbReference>
<dbReference type="PANTHER" id="PTHR30069">
    <property type="entry name" value="TONB-DEPENDENT OUTER MEMBRANE RECEPTOR"/>
    <property type="match status" value="1"/>
</dbReference>
<reference evidence="15 16" key="1">
    <citation type="submission" date="2018-11" db="EMBL/GenBank/DDBJ databases">
        <title>Genomic Encyclopedia of Type Strains, Phase IV (KMG-IV): sequencing the most valuable type-strain genomes for metagenomic binning, comparative biology and taxonomic classification.</title>
        <authorList>
            <person name="Goeker M."/>
        </authorList>
    </citation>
    <scope>NUCLEOTIDE SEQUENCE [LARGE SCALE GENOMIC DNA]</scope>
    <source>
        <strain evidence="15 16">DSM 27238</strain>
    </source>
</reference>
<dbReference type="InterPro" id="IPR012910">
    <property type="entry name" value="Plug_dom"/>
</dbReference>
<dbReference type="AlphaFoldDB" id="A0A3N4VXP2"/>
<dbReference type="GO" id="GO:0009279">
    <property type="term" value="C:cell outer membrane"/>
    <property type="evidence" value="ECO:0007669"/>
    <property type="project" value="UniProtKB-SubCell"/>
</dbReference>
<dbReference type="SUPFAM" id="SSF56935">
    <property type="entry name" value="Porins"/>
    <property type="match status" value="1"/>
</dbReference>
<comment type="caution">
    <text evidence="15">The sequence shown here is derived from an EMBL/GenBank/DDBJ whole genome shotgun (WGS) entry which is preliminary data.</text>
</comment>
<keyword evidence="6 11" id="KW-0798">TonB box</keyword>
<organism evidence="15 16">
    <name type="scientific">Vespertiliibacter pulmonis</name>
    <dbReference type="NCBI Taxonomy" id="1443036"/>
    <lineage>
        <taxon>Bacteria</taxon>
        <taxon>Pseudomonadati</taxon>
        <taxon>Pseudomonadota</taxon>
        <taxon>Gammaproteobacteria</taxon>
        <taxon>Pasteurellales</taxon>
        <taxon>Pasteurellaceae</taxon>
        <taxon>Vespertiliibacter</taxon>
    </lineage>
</organism>
<dbReference type="Pfam" id="PF00593">
    <property type="entry name" value="TonB_dep_Rec_b-barrel"/>
    <property type="match status" value="1"/>
</dbReference>
<evidence type="ECO:0000256" key="9">
    <source>
        <dbReference type="PROSITE-ProRule" id="PRU01360"/>
    </source>
</evidence>
<keyword evidence="5 12" id="KW-0732">Signal</keyword>
<dbReference type="RefSeq" id="WP_124210684.1">
    <property type="nucleotide sequence ID" value="NZ_CP016615.1"/>
</dbReference>
<evidence type="ECO:0000256" key="6">
    <source>
        <dbReference type="ARBA" id="ARBA00023077"/>
    </source>
</evidence>
<evidence type="ECO:0000256" key="11">
    <source>
        <dbReference type="RuleBase" id="RU003357"/>
    </source>
</evidence>
<feature type="domain" description="TonB-dependent receptor plug" evidence="14">
    <location>
        <begin position="49"/>
        <end position="149"/>
    </location>
</feature>
<evidence type="ECO:0000256" key="8">
    <source>
        <dbReference type="ARBA" id="ARBA00023237"/>
    </source>
</evidence>
<dbReference type="Gene3D" id="2.170.130.10">
    <property type="entry name" value="TonB-dependent receptor, plug domain"/>
    <property type="match status" value="1"/>
</dbReference>
<evidence type="ECO:0000256" key="7">
    <source>
        <dbReference type="ARBA" id="ARBA00023136"/>
    </source>
</evidence>
<dbReference type="InterPro" id="IPR039426">
    <property type="entry name" value="TonB-dep_rcpt-like"/>
</dbReference>
<evidence type="ECO:0000256" key="12">
    <source>
        <dbReference type="SAM" id="SignalP"/>
    </source>
</evidence>
<feature type="domain" description="TonB-dependent receptor-like beta-barrel" evidence="13">
    <location>
        <begin position="312"/>
        <end position="722"/>
    </location>
</feature>
<keyword evidence="2 9" id="KW-0813">Transport</keyword>
<dbReference type="EMBL" id="RKQP01000001">
    <property type="protein sequence ID" value="RPE86133.1"/>
    <property type="molecule type" value="Genomic_DNA"/>
</dbReference>
<feature type="short sequence motif" description="TonB C-terminal box" evidence="10">
    <location>
        <begin position="735"/>
        <end position="752"/>
    </location>
</feature>
<dbReference type="Gene3D" id="2.40.170.20">
    <property type="entry name" value="TonB-dependent receptor, beta-barrel domain"/>
    <property type="match status" value="1"/>
</dbReference>
<dbReference type="PROSITE" id="PS01156">
    <property type="entry name" value="TONB_DEPENDENT_REC_2"/>
    <property type="match status" value="1"/>
</dbReference>
<keyword evidence="16" id="KW-1185">Reference proteome</keyword>
<evidence type="ECO:0000313" key="15">
    <source>
        <dbReference type="EMBL" id="RPE86133.1"/>
    </source>
</evidence>
<feature type="signal peptide" evidence="12">
    <location>
        <begin position="1"/>
        <end position="21"/>
    </location>
</feature>
<keyword evidence="3 9" id="KW-1134">Transmembrane beta strand</keyword>
<keyword evidence="4 9" id="KW-0812">Transmembrane</keyword>
<keyword evidence="15" id="KW-0675">Receptor</keyword>
<dbReference type="InterPro" id="IPR010917">
    <property type="entry name" value="TonB_rcpt_CS"/>
</dbReference>
<comment type="subcellular location">
    <subcellularLocation>
        <location evidence="1 9">Cell outer membrane</location>
        <topology evidence="1 9">Multi-pass membrane protein</topology>
    </subcellularLocation>
</comment>
<keyword evidence="7 9" id="KW-0472">Membrane</keyword>